<evidence type="ECO:0000256" key="8">
    <source>
        <dbReference type="SAM" id="Phobius"/>
    </source>
</evidence>
<dbReference type="OrthoDB" id="524898at2759"/>
<name>A0A6A4L229_9ERIC</name>
<evidence type="ECO:0000256" key="2">
    <source>
        <dbReference type="ARBA" id="ARBA00009607"/>
    </source>
</evidence>
<evidence type="ECO:0000256" key="1">
    <source>
        <dbReference type="ARBA" id="ARBA00004141"/>
    </source>
</evidence>
<keyword evidence="5 8" id="KW-1133">Transmembrane helix</keyword>
<keyword evidence="6 8" id="KW-0472">Membrane</keyword>
<feature type="non-terminal residue" evidence="9">
    <location>
        <position position="1"/>
    </location>
</feature>
<comment type="subcellular location">
    <subcellularLocation>
        <location evidence="1">Membrane</location>
        <topology evidence="1">Multi-pass membrane protein</topology>
    </subcellularLocation>
</comment>
<feature type="region of interest" description="Disordered" evidence="7">
    <location>
        <begin position="1"/>
        <end position="48"/>
    </location>
</feature>
<feature type="transmembrane region" description="Helical" evidence="8">
    <location>
        <begin position="105"/>
        <end position="125"/>
    </location>
</feature>
<keyword evidence="3 8" id="KW-0812">Transmembrane</keyword>
<dbReference type="GO" id="GO:0070765">
    <property type="term" value="C:gamma-secretase complex"/>
    <property type="evidence" value="ECO:0007669"/>
    <property type="project" value="TreeGrafter"/>
</dbReference>
<evidence type="ECO:0000256" key="7">
    <source>
        <dbReference type="SAM" id="MobiDB-lite"/>
    </source>
</evidence>
<protein>
    <recommendedName>
        <fullName evidence="11">Gamma-secretase subunit PEN-2</fullName>
    </recommendedName>
</protein>
<sequence length="157" mass="18128">MERSENSDRSESAEPILPRTHRDITTNQINHHPNNPPNSFPSSSRRPRWPTVDGSLGLSEEESTAYARRFFKLGFFFLPFLWAVNCFYFWPVLRHSHSFPLLRRYVVGSAIGFTVFAAILSSWALTFSIGGERLFGHVWDDLLMYNVAERFGLTGWI</sequence>
<dbReference type="PANTHER" id="PTHR16318:SF0">
    <property type="entry name" value="GAMMA-SECRETASE SUBUNIT PEN-2"/>
    <property type="match status" value="1"/>
</dbReference>
<evidence type="ECO:0000256" key="5">
    <source>
        <dbReference type="ARBA" id="ARBA00022989"/>
    </source>
</evidence>
<evidence type="ECO:0000256" key="3">
    <source>
        <dbReference type="ARBA" id="ARBA00022692"/>
    </source>
</evidence>
<accession>A0A6A4L229</accession>
<dbReference type="AlphaFoldDB" id="A0A6A4L229"/>
<feature type="compositionally biased region" description="Basic and acidic residues" evidence="7">
    <location>
        <begin position="1"/>
        <end position="12"/>
    </location>
</feature>
<comment type="similarity">
    <text evidence="2">Belongs to the PEN-2 family.</text>
</comment>
<dbReference type="Pfam" id="PF10251">
    <property type="entry name" value="PEN-2"/>
    <property type="match status" value="1"/>
</dbReference>
<organism evidence="9 10">
    <name type="scientific">Rhododendron williamsianum</name>
    <dbReference type="NCBI Taxonomy" id="262921"/>
    <lineage>
        <taxon>Eukaryota</taxon>
        <taxon>Viridiplantae</taxon>
        <taxon>Streptophyta</taxon>
        <taxon>Embryophyta</taxon>
        <taxon>Tracheophyta</taxon>
        <taxon>Spermatophyta</taxon>
        <taxon>Magnoliopsida</taxon>
        <taxon>eudicotyledons</taxon>
        <taxon>Gunneridae</taxon>
        <taxon>Pentapetalae</taxon>
        <taxon>asterids</taxon>
        <taxon>Ericales</taxon>
        <taxon>Ericaceae</taxon>
        <taxon>Ericoideae</taxon>
        <taxon>Rhodoreae</taxon>
        <taxon>Rhododendron</taxon>
    </lineage>
</organism>
<comment type="caution">
    <text evidence="9">The sequence shown here is derived from an EMBL/GenBank/DDBJ whole genome shotgun (WGS) entry which is preliminary data.</text>
</comment>
<dbReference type="EMBL" id="QEFC01003117">
    <property type="protein sequence ID" value="KAE9449821.1"/>
    <property type="molecule type" value="Genomic_DNA"/>
</dbReference>
<dbReference type="Proteomes" id="UP000428333">
    <property type="component" value="Linkage Group LG11"/>
</dbReference>
<dbReference type="InterPro" id="IPR019379">
    <property type="entry name" value="Gamma_Secretase_Asp_P_PEN2"/>
</dbReference>
<reference evidence="9 10" key="1">
    <citation type="journal article" date="2019" name="Genome Biol. Evol.">
        <title>The Rhododendron genome and chromosomal organization provide insight into shared whole-genome duplications across the heath family (Ericaceae).</title>
        <authorList>
            <person name="Soza V.L."/>
            <person name="Lindsley D."/>
            <person name="Waalkes A."/>
            <person name="Ramage E."/>
            <person name="Patwardhan R.P."/>
            <person name="Burton J.N."/>
            <person name="Adey A."/>
            <person name="Kumar A."/>
            <person name="Qiu R."/>
            <person name="Shendure J."/>
            <person name="Hall B."/>
        </authorList>
    </citation>
    <scope>NUCLEOTIDE SEQUENCE [LARGE SCALE GENOMIC DNA]</scope>
    <source>
        <strain evidence="9">RSF 1966-606</strain>
    </source>
</reference>
<evidence type="ECO:0000313" key="10">
    <source>
        <dbReference type="Proteomes" id="UP000428333"/>
    </source>
</evidence>
<evidence type="ECO:0000256" key="4">
    <source>
        <dbReference type="ARBA" id="ARBA00022976"/>
    </source>
</evidence>
<keyword evidence="10" id="KW-1185">Reference proteome</keyword>
<dbReference type="GO" id="GO:0007219">
    <property type="term" value="P:Notch signaling pathway"/>
    <property type="evidence" value="ECO:0007669"/>
    <property type="project" value="UniProtKB-KW"/>
</dbReference>
<evidence type="ECO:0000256" key="6">
    <source>
        <dbReference type="ARBA" id="ARBA00023136"/>
    </source>
</evidence>
<keyword evidence="4" id="KW-0914">Notch signaling pathway</keyword>
<feature type="transmembrane region" description="Helical" evidence="8">
    <location>
        <begin position="73"/>
        <end position="93"/>
    </location>
</feature>
<proteinExistence type="inferred from homology"/>
<gene>
    <name evidence="9" type="ORF">C3L33_18284</name>
</gene>
<dbReference type="PANTHER" id="PTHR16318">
    <property type="entry name" value="GAMMA-SECRETASE SUBUNIT PEN-2"/>
    <property type="match status" value="1"/>
</dbReference>
<evidence type="ECO:0000313" key="9">
    <source>
        <dbReference type="EMBL" id="KAE9449821.1"/>
    </source>
</evidence>
<evidence type="ECO:0008006" key="11">
    <source>
        <dbReference type="Google" id="ProtNLM"/>
    </source>
</evidence>